<evidence type="ECO:0000313" key="3">
    <source>
        <dbReference type="EMBL" id="CDK30446.1"/>
    </source>
</evidence>
<feature type="transmembrane region" description="Helical" evidence="2">
    <location>
        <begin position="12"/>
        <end position="31"/>
    </location>
</feature>
<dbReference type="RefSeq" id="WP_023791579.1">
    <property type="nucleotide sequence ID" value="NC_023003.1"/>
</dbReference>
<dbReference type="KEGG" id="dpb:BABL1_gene_571"/>
<feature type="coiled-coil region" evidence="1">
    <location>
        <begin position="1015"/>
        <end position="1091"/>
    </location>
</feature>
<sequence>MKNRYSSFKIIYFFLNILFLFNFTFICSQLTKDLSQPEPEVEEVIEFDPDEEREIEVLPIQPPVIDGKEVKIGLTMNFPVFGDITLYPEKDKNGKEILKANLTTKSIDFGAFGIKIDNFSVIIDDNKIPGVSADVTLFGKKATLELVELKKESKIVKKPIPGTKYDELELPIDSATFRIKFINKPIIPLLPFKSIELNHLDLIVKKQKKPALVSNVNIFGYETQMSYASEQKDTVVSFHIKKIALSDFISEAKGSDFGNASLNDLTLKSRFSSKEVEVATANKELNSFALDFSGFADFSNLKVAGLSDISLNKLNIKGTYSKDKGLDIESNVNKFNISALGSINQAKLIFYSTDAIKNKIAEVKKKLADKPTTVLEELERHELKILTLVGREHKPLIMLTGNGIINLPEIGPLSFNLDSNYASTGFEIKGTIAQDVKYSNFAINQAVLELNTNTGVITIEGDAVIQGFDVLAKLSAASDPKDPKNKVYKLEAQTKKKEWQPFKEASVPDFIKDIDIKEISSKVSLVRDPIKGLEAQLNLKGHAEIMGITAQAEVLSIKNAKQAGVLLKALVPENELPQGFNKLPIHNAAFVATTIEYTDPETKVTYNPNSLNLTGKVTLSGALEPLGKMIGSQNAQLNVLGAFDPKKPTDNKISIELSKGIPIKGHVVSIGPVIVDIRTKNASPYFDLQVHLILRPNSKDRTQELDFSGTTSYSALEIAGNLRMDGMWRDPFGLNGLSIGDMSISLGINPQTFPETLIPSKFDLGGRLGLAPDKIVSLAIAINFVDSQAAFLGSLEGADGKLRTLSLVDIITLIADRLGANVPQDKIPVLEVEEPHFSFALQDTSVGAIKIPQGIKLKGKIQLLSSIAEVDFGVSKSGIMAKGEMTPVNLGPLKITAAKTAKGEVRKTKYGGPQIDIEFTSARQNFVINALMELDSMFSGSGDMEVSKDGINFNFEVSVGPNKLFNGLLNGQSIGSLSNPDFKLLIEMEQKFTRYAQEQISKYLKDAENSVRNNINQAVEEIKKIDNAIEQHKKDMQSAINDIEKAKKDLDAIDSASKEAEIEINKWKKDVDKLKIDIDKAKAQIAELKKKEHGWNVVGHIGQKAKILVLEDRISKLESSRAIANTALEYIFKKSATGTLAISKKTAEAALATGRKFLESVRSVDIAVMQLTRDQLINSLGLARDAGIGVLQGTNFVFTGLLKGFMVDKVKFQSTLGEVKKGQLFDIQLDMHLLGKPQILKTKFDLKDISKSIESLSKEIINKFVPKF</sequence>
<proteinExistence type="predicted"/>
<keyword evidence="2" id="KW-0472">Membrane</keyword>
<evidence type="ECO:0000256" key="1">
    <source>
        <dbReference type="SAM" id="Coils"/>
    </source>
</evidence>
<dbReference type="OrthoDB" id="1491488at2"/>
<dbReference type="AlphaFoldDB" id="V6DIT7"/>
<dbReference type="HOGENOM" id="CLU_264152_0_0_7"/>
<gene>
    <name evidence="3" type="ORF">BABL1_gene_571</name>
</gene>
<keyword evidence="4" id="KW-1185">Reference proteome</keyword>
<keyword evidence="2" id="KW-1133">Transmembrane helix</keyword>
<dbReference type="Proteomes" id="UP000018769">
    <property type="component" value="Chromosome I"/>
</dbReference>
<keyword evidence="2" id="KW-0812">Transmembrane</keyword>
<organism evidence="3 4">
    <name type="scientific">Candidatus Babela massiliensis</name>
    <dbReference type="NCBI Taxonomy" id="673862"/>
    <lineage>
        <taxon>Bacteria</taxon>
        <taxon>Candidatus Babelota</taxon>
        <taxon>Candidatus Babeliae</taxon>
        <taxon>Candidatus Babeliales</taxon>
        <taxon>Candidatus Babeliaceae</taxon>
        <taxon>Candidatus Babela</taxon>
    </lineage>
</organism>
<dbReference type="InterPro" id="IPR027267">
    <property type="entry name" value="AH/BAR_dom_sf"/>
</dbReference>
<evidence type="ECO:0000313" key="4">
    <source>
        <dbReference type="Proteomes" id="UP000018769"/>
    </source>
</evidence>
<dbReference type="SUPFAM" id="SSF103657">
    <property type="entry name" value="BAR/IMD domain-like"/>
    <property type="match status" value="1"/>
</dbReference>
<keyword evidence="1" id="KW-0175">Coiled coil</keyword>
<dbReference type="eggNOG" id="COG1196">
    <property type="taxonomic scope" value="Bacteria"/>
</dbReference>
<protein>
    <submittedName>
        <fullName evidence="3">Uncharacterized protein</fullName>
    </submittedName>
</protein>
<dbReference type="STRING" id="673862.BABL1_gene_571"/>
<evidence type="ECO:0000256" key="2">
    <source>
        <dbReference type="SAM" id="Phobius"/>
    </source>
</evidence>
<name>V6DIT7_9BACT</name>
<dbReference type="EMBL" id="HG793133">
    <property type="protein sequence ID" value="CDK30446.1"/>
    <property type="molecule type" value="Genomic_DNA"/>
</dbReference>
<reference evidence="3 4" key="1">
    <citation type="journal article" date="2015" name="Biol. Direct">
        <title>Babela massiliensis, a representative of a widespread bacterial phylum with unusual adaptations to parasitism in amoebae.</title>
        <authorList>
            <person name="Pagnier I."/>
            <person name="Yutin N."/>
            <person name="Croce O."/>
            <person name="Makarova K.S."/>
            <person name="Wolf Y.I."/>
            <person name="Benamar S."/>
            <person name="Raoult D."/>
            <person name="Koonin E.V."/>
            <person name="La Scola B."/>
        </authorList>
    </citation>
    <scope>NUCLEOTIDE SEQUENCE [LARGE SCALE GENOMIC DNA]</scope>
    <source>
        <strain evidence="4">BABL1</strain>
    </source>
</reference>
<accession>V6DIT7</accession>